<evidence type="ECO:0000313" key="10">
    <source>
        <dbReference type="EMBL" id="KAB8033545.1"/>
    </source>
</evidence>
<proteinExistence type="inferred from homology"/>
<evidence type="ECO:0000256" key="8">
    <source>
        <dbReference type="NCBIfam" id="TIGR01356"/>
    </source>
</evidence>
<evidence type="ECO:0000256" key="6">
    <source>
        <dbReference type="ARBA" id="ARBA00023141"/>
    </source>
</evidence>
<dbReference type="GO" id="GO:0009423">
    <property type="term" value="P:chorismate biosynthetic process"/>
    <property type="evidence" value="ECO:0007669"/>
    <property type="project" value="UniProtKB-UniRule"/>
</dbReference>
<dbReference type="PIRSF" id="PIRSF000505">
    <property type="entry name" value="EPSPS"/>
    <property type="match status" value="1"/>
</dbReference>
<dbReference type="EMBL" id="WFLN01000004">
    <property type="protein sequence ID" value="KAB8033545.1"/>
    <property type="molecule type" value="Genomic_DNA"/>
</dbReference>
<dbReference type="PANTHER" id="PTHR21090">
    <property type="entry name" value="AROM/DEHYDROQUINATE SYNTHASE"/>
    <property type="match status" value="1"/>
</dbReference>
<evidence type="ECO:0000313" key="11">
    <source>
        <dbReference type="Proteomes" id="UP000442694"/>
    </source>
</evidence>
<reference evidence="10 11" key="1">
    <citation type="submission" date="2019-10" db="EMBL/GenBank/DDBJ databases">
        <title>New genus of Silvanigrellaceae.</title>
        <authorList>
            <person name="Pitt A."/>
            <person name="Hahn M.W."/>
        </authorList>
    </citation>
    <scope>NUCLEOTIDE SEQUENCE [LARGE SCALE GENOMIC DNA]</scope>
    <source>
        <strain evidence="10 11">33A1-SZDP</strain>
    </source>
</reference>
<dbReference type="UniPathway" id="UPA00053">
    <property type="reaction ID" value="UER00089"/>
</dbReference>
<evidence type="ECO:0000256" key="5">
    <source>
        <dbReference type="ARBA" id="ARBA00022679"/>
    </source>
</evidence>
<evidence type="ECO:0000259" key="9">
    <source>
        <dbReference type="Pfam" id="PF00275"/>
    </source>
</evidence>
<dbReference type="Proteomes" id="UP000442694">
    <property type="component" value="Unassembled WGS sequence"/>
</dbReference>
<dbReference type="GO" id="GO:0008652">
    <property type="term" value="P:amino acid biosynthetic process"/>
    <property type="evidence" value="ECO:0007669"/>
    <property type="project" value="UniProtKB-KW"/>
</dbReference>
<comment type="similarity">
    <text evidence="2">Belongs to the EPSP synthase family.</text>
</comment>
<dbReference type="Pfam" id="PF00275">
    <property type="entry name" value="EPSP_synthase"/>
    <property type="match status" value="1"/>
</dbReference>
<comment type="pathway">
    <text evidence="1">Metabolic intermediate biosynthesis; chorismate biosynthesis; chorismate from D-erythrose 4-phosphate and phosphoenolpyruvate: step 6/7.</text>
</comment>
<gene>
    <name evidence="10" type="primary">aroA</name>
    <name evidence="10" type="ORF">GCL57_02230</name>
</gene>
<dbReference type="InterPro" id="IPR013792">
    <property type="entry name" value="RNA3'P_cycl/enolpyr_Trfase_a/b"/>
</dbReference>
<dbReference type="PANTHER" id="PTHR21090:SF5">
    <property type="entry name" value="PENTAFUNCTIONAL AROM POLYPEPTIDE"/>
    <property type="match status" value="1"/>
</dbReference>
<dbReference type="InterPro" id="IPR001986">
    <property type="entry name" value="Enolpyruvate_Tfrase_dom"/>
</dbReference>
<comment type="catalytic activity">
    <reaction evidence="7">
        <text>3-phosphoshikimate + phosphoenolpyruvate = 5-O-(1-carboxyvinyl)-3-phosphoshikimate + phosphate</text>
        <dbReference type="Rhea" id="RHEA:21256"/>
        <dbReference type="ChEBI" id="CHEBI:43474"/>
        <dbReference type="ChEBI" id="CHEBI:57701"/>
        <dbReference type="ChEBI" id="CHEBI:58702"/>
        <dbReference type="ChEBI" id="CHEBI:145989"/>
        <dbReference type="EC" id="2.5.1.19"/>
    </reaction>
    <physiologicalReaction direction="left-to-right" evidence="7">
        <dbReference type="Rhea" id="RHEA:21257"/>
    </physiologicalReaction>
</comment>
<dbReference type="RefSeq" id="WP_152211631.1">
    <property type="nucleotide sequence ID" value="NZ_WFLN01000004.1"/>
</dbReference>
<dbReference type="GO" id="GO:0003866">
    <property type="term" value="F:3-phosphoshikimate 1-carboxyvinyltransferase activity"/>
    <property type="evidence" value="ECO:0007669"/>
    <property type="project" value="UniProtKB-UniRule"/>
</dbReference>
<protein>
    <recommendedName>
        <fullName evidence="3 8">3-phosphoshikimate 1-carboxyvinyltransferase</fullName>
        <ecNumber evidence="3 8">2.5.1.19</ecNumber>
    </recommendedName>
</protein>
<organism evidence="10 11">
    <name type="scientific">Fluviispira multicolorata</name>
    <dbReference type="NCBI Taxonomy" id="2654512"/>
    <lineage>
        <taxon>Bacteria</taxon>
        <taxon>Pseudomonadati</taxon>
        <taxon>Bdellovibrionota</taxon>
        <taxon>Oligoflexia</taxon>
        <taxon>Silvanigrellales</taxon>
        <taxon>Silvanigrellaceae</taxon>
        <taxon>Fluviispira</taxon>
    </lineage>
</organism>
<dbReference type="NCBIfam" id="TIGR01356">
    <property type="entry name" value="aroA"/>
    <property type="match status" value="1"/>
</dbReference>
<dbReference type="SUPFAM" id="SSF55205">
    <property type="entry name" value="EPT/RTPC-like"/>
    <property type="match status" value="1"/>
</dbReference>
<keyword evidence="4" id="KW-0028">Amino-acid biosynthesis</keyword>
<dbReference type="GO" id="GO:0009073">
    <property type="term" value="P:aromatic amino acid family biosynthetic process"/>
    <property type="evidence" value="ECO:0007669"/>
    <property type="project" value="UniProtKB-KW"/>
</dbReference>
<dbReference type="EC" id="2.5.1.19" evidence="3 8"/>
<dbReference type="AlphaFoldDB" id="A0A833JFV2"/>
<feature type="domain" description="Enolpyruvate transferase" evidence="9">
    <location>
        <begin position="34"/>
        <end position="449"/>
    </location>
</feature>
<evidence type="ECO:0000256" key="7">
    <source>
        <dbReference type="ARBA" id="ARBA00044633"/>
    </source>
</evidence>
<name>A0A833JFV2_9BACT</name>
<comment type="caution">
    <text evidence="10">The sequence shown here is derived from an EMBL/GenBank/DDBJ whole genome shotgun (WGS) entry which is preliminary data.</text>
</comment>
<dbReference type="Gene3D" id="3.65.10.10">
    <property type="entry name" value="Enolpyruvate transferase domain"/>
    <property type="match status" value="2"/>
</dbReference>
<dbReference type="InterPro" id="IPR006264">
    <property type="entry name" value="EPSP_synthase"/>
</dbReference>
<dbReference type="InterPro" id="IPR036968">
    <property type="entry name" value="Enolpyruvate_Tfrase_sf"/>
</dbReference>
<keyword evidence="11" id="KW-1185">Reference proteome</keyword>
<evidence type="ECO:0000256" key="3">
    <source>
        <dbReference type="ARBA" id="ARBA00012450"/>
    </source>
</evidence>
<keyword evidence="5 10" id="KW-0808">Transferase</keyword>
<evidence type="ECO:0000256" key="4">
    <source>
        <dbReference type="ARBA" id="ARBA00022605"/>
    </source>
</evidence>
<evidence type="ECO:0000256" key="1">
    <source>
        <dbReference type="ARBA" id="ARBA00004811"/>
    </source>
</evidence>
<keyword evidence="6" id="KW-0057">Aromatic amino acid biosynthesis</keyword>
<sequence length="461" mass="52932">MDKENKKYFFSSIDEKKNVKEIFVIQRNNIMQIDMSIYGSKSFTNRAIVLAGMSARVTKIEGFLFSEDSYWGLQALSSLGFRIKVNYSEKSVIIYPPIENFQNYFEIYYGKAGTLARFFPAVILNWQKTFPKFSKIKVLTNADDQLIKRPIYEIVHALKEMNANISCDKLPMQISSSNIFGNCKISGKTSGQFLSGLIFTAFGAKSLININRIDNLVQPDYVRMTLKSIETFGGQIKCDQELTHFQIFPSFNIGTDCYQVEADASTCCYFISLAYLHNFSLRIRNLGQLTLQPDFHFISFLKELGALIEFTDSEIFVFRKEVYEKPKGNFTFNFSKLSDQALTMGIIALFAAEPIEIRNIIHIRHHESDRISCFINNLRALNIQCDEFVDGFRVYPFKKGLNNLVGQWKTFVDHRFVMSGFILASFAQNISIENPSCVEKTAPMFFQQLKDLGFQFKITEA</sequence>
<evidence type="ECO:0000256" key="2">
    <source>
        <dbReference type="ARBA" id="ARBA00009948"/>
    </source>
</evidence>
<accession>A0A833JFV2</accession>